<evidence type="ECO:0000313" key="2">
    <source>
        <dbReference type="EMBL" id="MFC4293536.1"/>
    </source>
</evidence>
<dbReference type="InterPro" id="IPR007138">
    <property type="entry name" value="ABM_dom"/>
</dbReference>
<name>A0ABV8RMN9_9SPHN</name>
<dbReference type="InterPro" id="IPR050744">
    <property type="entry name" value="AI-2_Isomerase_LsrG"/>
</dbReference>
<keyword evidence="2" id="KW-0560">Oxidoreductase</keyword>
<dbReference type="EC" id="1.-.-.-" evidence="2"/>
<sequence length="96" mass="10628">MIAIIATLRAKPDKGEEFERLFTQLAAQVRANESGNVIYQLSRSRTEPNTYKVLEIYRDEAALEAHRASEHFRSAGPGLGGVLDGRPEIEMLDAIG</sequence>
<evidence type="ECO:0000259" key="1">
    <source>
        <dbReference type="PROSITE" id="PS51725"/>
    </source>
</evidence>
<evidence type="ECO:0000313" key="3">
    <source>
        <dbReference type="Proteomes" id="UP001595828"/>
    </source>
</evidence>
<comment type="caution">
    <text evidence="2">The sequence shown here is derived from an EMBL/GenBank/DDBJ whole genome shotgun (WGS) entry which is preliminary data.</text>
</comment>
<proteinExistence type="predicted"/>
<dbReference type="Gene3D" id="3.30.70.100">
    <property type="match status" value="1"/>
</dbReference>
<dbReference type="PANTHER" id="PTHR33336:SF15">
    <property type="entry name" value="ABM DOMAIN-CONTAINING PROTEIN"/>
    <property type="match status" value="1"/>
</dbReference>
<dbReference type="PROSITE" id="PS51725">
    <property type="entry name" value="ABM"/>
    <property type="match status" value="1"/>
</dbReference>
<dbReference type="PANTHER" id="PTHR33336">
    <property type="entry name" value="QUINOL MONOOXYGENASE YGIN-RELATED"/>
    <property type="match status" value="1"/>
</dbReference>
<dbReference type="GO" id="GO:0004497">
    <property type="term" value="F:monooxygenase activity"/>
    <property type="evidence" value="ECO:0007669"/>
    <property type="project" value="UniProtKB-KW"/>
</dbReference>
<keyword evidence="3" id="KW-1185">Reference proteome</keyword>
<accession>A0ABV8RMN9</accession>
<organism evidence="2 3">
    <name type="scientific">Novosphingobium tardum</name>
    <dbReference type="NCBI Taxonomy" id="1538021"/>
    <lineage>
        <taxon>Bacteria</taxon>
        <taxon>Pseudomonadati</taxon>
        <taxon>Pseudomonadota</taxon>
        <taxon>Alphaproteobacteria</taxon>
        <taxon>Sphingomonadales</taxon>
        <taxon>Sphingomonadaceae</taxon>
        <taxon>Novosphingobium</taxon>
    </lineage>
</organism>
<dbReference type="EMBL" id="JBHSDR010000003">
    <property type="protein sequence ID" value="MFC4293536.1"/>
    <property type="molecule type" value="Genomic_DNA"/>
</dbReference>
<dbReference type="InterPro" id="IPR011008">
    <property type="entry name" value="Dimeric_a/b-barrel"/>
</dbReference>
<feature type="domain" description="ABM" evidence="1">
    <location>
        <begin position="2"/>
        <end position="91"/>
    </location>
</feature>
<dbReference type="Pfam" id="PF03992">
    <property type="entry name" value="ABM"/>
    <property type="match status" value="1"/>
</dbReference>
<dbReference type="Proteomes" id="UP001595828">
    <property type="component" value="Unassembled WGS sequence"/>
</dbReference>
<dbReference type="SUPFAM" id="SSF54909">
    <property type="entry name" value="Dimeric alpha+beta barrel"/>
    <property type="match status" value="1"/>
</dbReference>
<dbReference type="RefSeq" id="WP_379537031.1">
    <property type="nucleotide sequence ID" value="NZ_JBHSDR010000003.1"/>
</dbReference>
<protein>
    <submittedName>
        <fullName evidence="2">Quinol monooxygenase</fullName>
        <ecNumber evidence="2">1.-.-.-</ecNumber>
    </submittedName>
</protein>
<gene>
    <name evidence="2" type="ORF">ACFO0A_00530</name>
</gene>
<keyword evidence="2" id="KW-0503">Monooxygenase</keyword>
<reference evidence="3" key="1">
    <citation type="journal article" date="2019" name="Int. J. Syst. Evol. Microbiol.">
        <title>The Global Catalogue of Microorganisms (GCM) 10K type strain sequencing project: providing services to taxonomists for standard genome sequencing and annotation.</title>
        <authorList>
            <consortium name="The Broad Institute Genomics Platform"/>
            <consortium name="The Broad Institute Genome Sequencing Center for Infectious Disease"/>
            <person name="Wu L."/>
            <person name="Ma J."/>
        </authorList>
    </citation>
    <scope>NUCLEOTIDE SEQUENCE [LARGE SCALE GENOMIC DNA]</scope>
    <source>
        <strain evidence="3">CGMCC 1.12989</strain>
    </source>
</reference>